<keyword evidence="3" id="KW-1185">Reference proteome</keyword>
<evidence type="ECO:0000313" key="2">
    <source>
        <dbReference type="EMBL" id="TNN30002.1"/>
    </source>
</evidence>
<protein>
    <submittedName>
        <fullName evidence="2">Uncharacterized protein</fullName>
    </submittedName>
</protein>
<dbReference type="EMBL" id="SRLO01004957">
    <property type="protein sequence ID" value="TNN30002.1"/>
    <property type="molecule type" value="Genomic_DNA"/>
</dbReference>
<feature type="region of interest" description="Disordered" evidence="1">
    <location>
        <begin position="1"/>
        <end position="98"/>
    </location>
</feature>
<dbReference type="AlphaFoldDB" id="A0A4Z2ENN8"/>
<dbReference type="Proteomes" id="UP000314294">
    <property type="component" value="Unassembled WGS sequence"/>
</dbReference>
<feature type="compositionally biased region" description="Basic and acidic residues" evidence="1">
    <location>
        <begin position="73"/>
        <end position="89"/>
    </location>
</feature>
<feature type="compositionally biased region" description="Basic and acidic residues" evidence="1">
    <location>
        <begin position="45"/>
        <end position="56"/>
    </location>
</feature>
<accession>A0A4Z2ENN8</accession>
<evidence type="ECO:0000256" key="1">
    <source>
        <dbReference type="SAM" id="MobiDB-lite"/>
    </source>
</evidence>
<proteinExistence type="predicted"/>
<comment type="caution">
    <text evidence="2">The sequence shown here is derived from an EMBL/GenBank/DDBJ whole genome shotgun (WGS) entry which is preliminary data.</text>
</comment>
<gene>
    <name evidence="2" type="ORF">EYF80_059848</name>
</gene>
<organism evidence="2 3">
    <name type="scientific">Liparis tanakae</name>
    <name type="common">Tanaka's snailfish</name>
    <dbReference type="NCBI Taxonomy" id="230148"/>
    <lineage>
        <taxon>Eukaryota</taxon>
        <taxon>Metazoa</taxon>
        <taxon>Chordata</taxon>
        <taxon>Craniata</taxon>
        <taxon>Vertebrata</taxon>
        <taxon>Euteleostomi</taxon>
        <taxon>Actinopterygii</taxon>
        <taxon>Neopterygii</taxon>
        <taxon>Teleostei</taxon>
        <taxon>Neoteleostei</taxon>
        <taxon>Acanthomorphata</taxon>
        <taxon>Eupercaria</taxon>
        <taxon>Perciformes</taxon>
        <taxon>Cottioidei</taxon>
        <taxon>Cottales</taxon>
        <taxon>Liparidae</taxon>
        <taxon>Liparis</taxon>
    </lineage>
</organism>
<reference evidence="2 3" key="1">
    <citation type="submission" date="2019-03" db="EMBL/GenBank/DDBJ databases">
        <title>First draft genome of Liparis tanakae, snailfish: a comprehensive survey of snailfish specific genes.</title>
        <authorList>
            <person name="Kim W."/>
            <person name="Song I."/>
            <person name="Jeong J.-H."/>
            <person name="Kim D."/>
            <person name="Kim S."/>
            <person name="Ryu S."/>
            <person name="Song J.Y."/>
            <person name="Lee S.K."/>
        </authorList>
    </citation>
    <scope>NUCLEOTIDE SEQUENCE [LARGE SCALE GENOMIC DNA]</scope>
    <source>
        <tissue evidence="2">Muscle</tissue>
    </source>
</reference>
<evidence type="ECO:0000313" key="3">
    <source>
        <dbReference type="Proteomes" id="UP000314294"/>
    </source>
</evidence>
<name>A0A4Z2ENN8_9TELE</name>
<sequence>MEARRPGVPRRAKPRPIMEQIPQPVARLSSPIPHGELSFTRKSFQKREERKERGETESGPLRRRHNAVQSGNGEEKERERERDTEREPDPSLSLGEFGAELSARLFFDRKVAVT</sequence>